<evidence type="ECO:0000313" key="2">
    <source>
        <dbReference type="EMBL" id="MFD1936756.1"/>
    </source>
</evidence>
<dbReference type="Proteomes" id="UP001597368">
    <property type="component" value="Unassembled WGS sequence"/>
</dbReference>
<evidence type="ECO:0000256" key="1">
    <source>
        <dbReference type="SAM" id="MobiDB-lite"/>
    </source>
</evidence>
<gene>
    <name evidence="2" type="ORF">ACFSKW_35340</name>
</gene>
<sequence length="76" mass="8451">MARTKLATRHRTQRRTAEQERSDTVRPFVSGRVVDSGRMREALQASLRPGGRAALEGDDRKHGRPGSTKGSPSPRR</sequence>
<protein>
    <submittedName>
        <fullName evidence="2">Uncharacterized protein</fullName>
    </submittedName>
</protein>
<accession>A0ABW4T4Z8</accession>
<dbReference type="EMBL" id="JBHUFV010000052">
    <property type="protein sequence ID" value="MFD1936756.1"/>
    <property type="molecule type" value="Genomic_DNA"/>
</dbReference>
<feature type="compositionally biased region" description="Basic and acidic residues" evidence="1">
    <location>
        <begin position="15"/>
        <end position="24"/>
    </location>
</feature>
<feature type="compositionally biased region" description="Basic residues" evidence="1">
    <location>
        <begin position="1"/>
        <end position="14"/>
    </location>
</feature>
<reference evidence="3" key="1">
    <citation type="journal article" date="2019" name="Int. J. Syst. Evol. Microbiol.">
        <title>The Global Catalogue of Microorganisms (GCM) 10K type strain sequencing project: providing services to taxonomists for standard genome sequencing and annotation.</title>
        <authorList>
            <consortium name="The Broad Institute Genomics Platform"/>
            <consortium name="The Broad Institute Genome Sequencing Center for Infectious Disease"/>
            <person name="Wu L."/>
            <person name="Ma J."/>
        </authorList>
    </citation>
    <scope>NUCLEOTIDE SEQUENCE [LARGE SCALE GENOMIC DNA]</scope>
    <source>
        <strain evidence="3">ICMP 6774ER</strain>
    </source>
</reference>
<keyword evidence="3" id="KW-1185">Reference proteome</keyword>
<feature type="region of interest" description="Disordered" evidence="1">
    <location>
        <begin position="1"/>
        <end position="76"/>
    </location>
</feature>
<dbReference type="RefSeq" id="WP_379577327.1">
    <property type="nucleotide sequence ID" value="NZ_JBHUFV010000052.1"/>
</dbReference>
<name>A0ABW4T4Z8_9ACTN</name>
<organism evidence="2 3">
    <name type="scientific">Nonomuraea mangrovi</name>
    <dbReference type="NCBI Taxonomy" id="2316207"/>
    <lineage>
        <taxon>Bacteria</taxon>
        <taxon>Bacillati</taxon>
        <taxon>Actinomycetota</taxon>
        <taxon>Actinomycetes</taxon>
        <taxon>Streptosporangiales</taxon>
        <taxon>Streptosporangiaceae</taxon>
        <taxon>Nonomuraea</taxon>
    </lineage>
</organism>
<comment type="caution">
    <text evidence="2">The sequence shown here is derived from an EMBL/GenBank/DDBJ whole genome shotgun (WGS) entry which is preliminary data.</text>
</comment>
<proteinExistence type="predicted"/>
<evidence type="ECO:0000313" key="3">
    <source>
        <dbReference type="Proteomes" id="UP001597368"/>
    </source>
</evidence>